<dbReference type="EMBL" id="LCHQ01000033">
    <property type="protein sequence ID" value="KKT37359.1"/>
    <property type="molecule type" value="Genomic_DNA"/>
</dbReference>
<keyword evidence="1" id="KW-0472">Membrane</keyword>
<evidence type="ECO:0000313" key="2">
    <source>
        <dbReference type="EMBL" id="KKT37359.1"/>
    </source>
</evidence>
<protein>
    <submittedName>
        <fullName evidence="2">Uncharacterized protein</fullName>
    </submittedName>
</protein>
<evidence type="ECO:0000256" key="1">
    <source>
        <dbReference type="SAM" id="Phobius"/>
    </source>
</evidence>
<comment type="caution">
    <text evidence="2">The sequence shown here is derived from an EMBL/GenBank/DDBJ whole genome shotgun (WGS) entry which is preliminary data.</text>
</comment>
<feature type="transmembrane region" description="Helical" evidence="1">
    <location>
        <begin position="35"/>
        <end position="54"/>
    </location>
</feature>
<dbReference type="Proteomes" id="UP000034097">
    <property type="component" value="Unassembled WGS sequence"/>
</dbReference>
<keyword evidence="1" id="KW-0812">Transmembrane</keyword>
<gene>
    <name evidence="2" type="ORF">UW26_C0033G0005</name>
</gene>
<organism evidence="2 3">
    <name type="scientific">Candidatus Collierbacteria bacterium GW2011_GWF1_44_12</name>
    <dbReference type="NCBI Taxonomy" id="1618402"/>
    <lineage>
        <taxon>Bacteria</taxon>
        <taxon>Candidatus Collieribacteriota</taxon>
    </lineage>
</organism>
<proteinExistence type="predicted"/>
<sequence>MPNSEIKINPEALEILNKIKSGEYIKVVKAKIAPFRWYILGAGILILLLLAISIGRSISRRANRVYAPPVIDITTTPTISQKASVFGSLKRSIQDFSTSLPDPAIPFYDNTINLEKTLY</sequence>
<name>A0A0G1JPE6_9BACT</name>
<keyword evidence="1" id="KW-1133">Transmembrane helix</keyword>
<evidence type="ECO:0000313" key="3">
    <source>
        <dbReference type="Proteomes" id="UP000034097"/>
    </source>
</evidence>
<reference evidence="2 3" key="1">
    <citation type="journal article" date="2015" name="Nature">
        <title>rRNA introns, odd ribosomes, and small enigmatic genomes across a large radiation of phyla.</title>
        <authorList>
            <person name="Brown C.T."/>
            <person name="Hug L.A."/>
            <person name="Thomas B.C."/>
            <person name="Sharon I."/>
            <person name="Castelle C.J."/>
            <person name="Singh A."/>
            <person name="Wilkins M.J."/>
            <person name="Williams K.H."/>
            <person name="Banfield J.F."/>
        </authorList>
    </citation>
    <scope>NUCLEOTIDE SEQUENCE [LARGE SCALE GENOMIC DNA]</scope>
</reference>
<dbReference type="AlphaFoldDB" id="A0A0G1JPE6"/>
<accession>A0A0G1JPE6</accession>